<proteinExistence type="predicted"/>
<accession>A0A4Y6Q1K9</accession>
<accession>A0A5B8YFN4</accession>
<dbReference type="PANTHER" id="PTHR43717">
    <property type="entry name" value="ANAEROBIC NITRIC OXIDE REDUCTASE FLAVORUBREDOXIN"/>
    <property type="match status" value="1"/>
</dbReference>
<dbReference type="Proteomes" id="UP000315995">
    <property type="component" value="Chromosome"/>
</dbReference>
<dbReference type="OrthoDB" id="9800607at2"/>
<evidence type="ECO:0000313" key="3">
    <source>
        <dbReference type="Proteomes" id="UP000315995"/>
    </source>
</evidence>
<name>A0A4Y6Q1K9_PERCE</name>
<keyword evidence="3" id="KW-1185">Reference proteome</keyword>
<feature type="domain" description="Metallo-beta-lactamase" evidence="1">
    <location>
        <begin position="39"/>
        <end position="233"/>
    </location>
</feature>
<keyword evidence="2" id="KW-0378">Hydrolase</keyword>
<reference evidence="2 3" key="1">
    <citation type="submission" date="2019-06" db="EMBL/GenBank/DDBJ databases">
        <title>Persicimonas caeni gen. nov., sp. nov., a predatory bacterium isolated from solar saltern.</title>
        <authorList>
            <person name="Wang S."/>
        </authorList>
    </citation>
    <scope>NUCLEOTIDE SEQUENCE [LARGE SCALE GENOMIC DNA]</scope>
    <source>
        <strain evidence="2 3">YN101</strain>
    </source>
</reference>
<gene>
    <name evidence="2" type="ORF">FIV42_25015</name>
</gene>
<protein>
    <submittedName>
        <fullName evidence="2">MBL fold metallo-hydrolase</fullName>
    </submittedName>
</protein>
<organism evidence="2 3">
    <name type="scientific">Persicimonas caeni</name>
    <dbReference type="NCBI Taxonomy" id="2292766"/>
    <lineage>
        <taxon>Bacteria</taxon>
        <taxon>Deltaproteobacteria</taxon>
        <taxon>Bradymonadales</taxon>
        <taxon>Bradymonadaceae</taxon>
        <taxon>Persicimonas</taxon>
    </lineage>
</organism>
<dbReference type="Gene3D" id="3.60.15.10">
    <property type="entry name" value="Ribonuclease Z/Hydroxyacylglutathione hydrolase-like"/>
    <property type="match status" value="1"/>
</dbReference>
<dbReference type="GO" id="GO:0016787">
    <property type="term" value="F:hydrolase activity"/>
    <property type="evidence" value="ECO:0007669"/>
    <property type="project" value="UniProtKB-KW"/>
</dbReference>
<dbReference type="InterPro" id="IPR045761">
    <property type="entry name" value="ODP_dom"/>
</dbReference>
<dbReference type="AlphaFoldDB" id="A0A4Y6Q1K9"/>
<dbReference type="InterPro" id="IPR001279">
    <property type="entry name" value="Metallo-B-lactamas"/>
</dbReference>
<sequence>MSTREDAVEEITLAEPTRVAPDTFALSSYVPLPGLGVLPVNAFLVRAQQPILVDAGLSATREALLARLEELVDLDELRWIWLTHTDPDHIGAIELLLERAPNARVVTTYLGMGKMGLHRPLPPERVYLLNPGQELDLGDRKLFALRPPTYDAPETTAAFDPKTRALFAADCFGTLMKAPAQTAAEIHPDELRDGMITWASVDAPWLEFIDEEAFEASVRALERLAPKYVFSGHLPPAEDLSDTLAACLRDARGVTPFVGPDQATMEAMMGEEPPSGEARA</sequence>
<dbReference type="InterPro" id="IPR036866">
    <property type="entry name" value="RibonucZ/Hydroxyglut_hydro"/>
</dbReference>
<dbReference type="EMBL" id="CP041186">
    <property type="protein sequence ID" value="QDG53885.1"/>
    <property type="molecule type" value="Genomic_DNA"/>
</dbReference>
<dbReference type="PANTHER" id="PTHR43717:SF1">
    <property type="entry name" value="ANAEROBIC NITRIC OXIDE REDUCTASE FLAVORUBREDOXIN"/>
    <property type="match status" value="1"/>
</dbReference>
<dbReference type="Pfam" id="PF19583">
    <property type="entry name" value="ODP"/>
    <property type="match status" value="1"/>
</dbReference>
<dbReference type="SMART" id="SM00849">
    <property type="entry name" value="Lactamase_B"/>
    <property type="match status" value="1"/>
</dbReference>
<dbReference type="SUPFAM" id="SSF56281">
    <property type="entry name" value="Metallo-hydrolase/oxidoreductase"/>
    <property type="match status" value="1"/>
</dbReference>
<evidence type="ECO:0000313" key="2">
    <source>
        <dbReference type="EMBL" id="QDG53885.1"/>
    </source>
</evidence>
<evidence type="ECO:0000259" key="1">
    <source>
        <dbReference type="SMART" id="SM00849"/>
    </source>
</evidence>